<organism evidence="2 3">
    <name type="scientific">Merluccius polli</name>
    <name type="common">Benguela hake</name>
    <name type="synonym">Merluccius cadenati</name>
    <dbReference type="NCBI Taxonomy" id="89951"/>
    <lineage>
        <taxon>Eukaryota</taxon>
        <taxon>Metazoa</taxon>
        <taxon>Chordata</taxon>
        <taxon>Craniata</taxon>
        <taxon>Vertebrata</taxon>
        <taxon>Euteleostomi</taxon>
        <taxon>Actinopterygii</taxon>
        <taxon>Neopterygii</taxon>
        <taxon>Teleostei</taxon>
        <taxon>Neoteleostei</taxon>
        <taxon>Acanthomorphata</taxon>
        <taxon>Zeiogadaria</taxon>
        <taxon>Gadariae</taxon>
        <taxon>Gadiformes</taxon>
        <taxon>Gadoidei</taxon>
        <taxon>Merlucciidae</taxon>
        <taxon>Merluccius</taxon>
    </lineage>
</organism>
<proteinExistence type="predicted"/>
<evidence type="ECO:0000313" key="2">
    <source>
        <dbReference type="EMBL" id="KAK0136062.1"/>
    </source>
</evidence>
<dbReference type="PANTHER" id="PTHR34257">
    <property type="entry name" value="ADAPTER PROTEIN CIKS"/>
    <property type="match status" value="1"/>
</dbReference>
<feature type="domain" description="SEFIR" evidence="1">
    <location>
        <begin position="1"/>
        <end position="158"/>
    </location>
</feature>
<reference evidence="2" key="1">
    <citation type="journal article" date="2023" name="Front. Mar. Sci.">
        <title>A new Merluccius polli reference genome to investigate the effects of global change in West African waters.</title>
        <authorList>
            <person name="Mateo J.L."/>
            <person name="Blanco-Fernandez C."/>
            <person name="Garcia-Vazquez E."/>
            <person name="Machado-Schiaffino G."/>
        </authorList>
    </citation>
    <scope>NUCLEOTIDE SEQUENCE</scope>
    <source>
        <strain evidence="2">C29</strain>
        <tissue evidence="2">Fin</tissue>
    </source>
</reference>
<dbReference type="Proteomes" id="UP001174136">
    <property type="component" value="Unassembled WGS sequence"/>
</dbReference>
<protein>
    <submittedName>
        <fullName evidence="2">Adapter protein CIKS</fullName>
    </submittedName>
</protein>
<keyword evidence="3" id="KW-1185">Reference proteome</keyword>
<dbReference type="PROSITE" id="PS51534">
    <property type="entry name" value="SEFIR"/>
    <property type="match status" value="1"/>
</dbReference>
<gene>
    <name evidence="2" type="primary">TRAF3IP2_2</name>
    <name evidence="2" type="ORF">N1851_028041</name>
</gene>
<comment type="caution">
    <text evidence="2">The sequence shown here is derived from an EMBL/GenBank/DDBJ whole genome shotgun (WGS) entry which is preliminary data.</text>
</comment>
<dbReference type="EMBL" id="JAOPHQ010005252">
    <property type="protein sequence ID" value="KAK0136062.1"/>
    <property type="molecule type" value="Genomic_DNA"/>
</dbReference>
<evidence type="ECO:0000259" key="1">
    <source>
        <dbReference type="PROSITE" id="PS51534"/>
    </source>
</evidence>
<evidence type="ECO:0000313" key="3">
    <source>
        <dbReference type="Proteomes" id="UP001174136"/>
    </source>
</evidence>
<dbReference type="GO" id="GO:0043123">
    <property type="term" value="P:positive regulation of canonical NF-kappaB signal transduction"/>
    <property type="evidence" value="ECO:0007669"/>
    <property type="project" value="TreeGrafter"/>
</dbReference>
<dbReference type="AlphaFoldDB" id="A0AA47M9D0"/>
<accession>A0AA47M9D0</accession>
<dbReference type="Pfam" id="PF08357">
    <property type="entry name" value="SEFIR"/>
    <property type="match status" value="1"/>
</dbReference>
<dbReference type="PANTHER" id="PTHR34257:SF4">
    <property type="entry name" value="ADAPTER PROTEIN CIKS"/>
    <property type="match status" value="1"/>
</dbReference>
<name>A0AA47M9D0_MERPO</name>
<sequence>MVPFAEFLTKQGFRPAIDIFDNPIRRMDINKWMDSYLKDPSVLIITAISPGYKADIERTGVDRHSLHTKYIYSMVSMQRLPCVCAFCGTRNFHIISIMQNEFIQQGSLNYRFVPVLFHHATQVTAHNFTNKKRLSHVPGWLQNTHMYRWPQDKENLLLRLLREERYIAPPVPAGLTLIIRPVTPSTLGVGVD</sequence>
<dbReference type="InterPro" id="IPR013568">
    <property type="entry name" value="SEFIR_dom"/>
</dbReference>
<dbReference type="InterPro" id="IPR053047">
    <property type="entry name" value="E3_ubiq_ligase_TRAF3IP2"/>
</dbReference>
<dbReference type="GO" id="GO:0006959">
    <property type="term" value="P:humoral immune response"/>
    <property type="evidence" value="ECO:0007669"/>
    <property type="project" value="TreeGrafter"/>
</dbReference>